<accession>A0A8K1VTC5</accession>
<feature type="domain" description="J" evidence="32">
    <location>
        <begin position="8"/>
        <end position="93"/>
    </location>
</feature>
<evidence type="ECO:0000259" key="35">
    <source>
        <dbReference type="PROSITE" id="PS51341"/>
    </source>
</evidence>
<dbReference type="SUPFAM" id="SSF52540">
    <property type="entry name" value="P-loop containing nucleoside triphosphate hydrolases"/>
    <property type="match status" value="1"/>
</dbReference>
<organism evidence="36 37">
    <name type="scientific">cormorant polyomavirus 1</name>
    <dbReference type="NCBI Taxonomy" id="2896467"/>
    <lineage>
        <taxon>Viruses</taxon>
        <taxon>Monodnaviria</taxon>
        <taxon>Shotokuvirae</taxon>
        <taxon>Cossaviricota</taxon>
        <taxon>Papovaviricetes</taxon>
        <taxon>Sepolyvirales</taxon>
        <taxon>Polyomaviridae</taxon>
        <taxon>Gammapolyomavirus</taxon>
    </lineage>
</organism>
<dbReference type="PROSITE" id="PS51287">
    <property type="entry name" value="T_AG_OBD"/>
    <property type="match status" value="1"/>
</dbReference>
<dbReference type="GO" id="GO:0008270">
    <property type="term" value="F:zinc ion binding"/>
    <property type="evidence" value="ECO:0007669"/>
    <property type="project" value="UniProtKB-KW"/>
</dbReference>
<feature type="domain" description="T-ag OBD" evidence="34">
    <location>
        <begin position="153"/>
        <end position="271"/>
    </location>
</feature>
<evidence type="ECO:0000256" key="22">
    <source>
        <dbReference type="ARBA" id="ARBA00023280"/>
    </source>
</evidence>
<evidence type="ECO:0000256" key="5">
    <source>
        <dbReference type="ARBA" id="ARBA00022518"/>
    </source>
</evidence>
<dbReference type="PROSITE" id="PS51341">
    <property type="entry name" value="ZF_LTAG_D1"/>
    <property type="match status" value="1"/>
</dbReference>
<dbReference type="GO" id="GO:0016787">
    <property type="term" value="F:hydrolase activity"/>
    <property type="evidence" value="ECO:0007669"/>
    <property type="project" value="UniProtKB-KW"/>
</dbReference>
<keyword evidence="7" id="KW-1048">Host nucleus</keyword>
<keyword evidence="21" id="KW-0922">Interferon antiviral system evasion</keyword>
<evidence type="ECO:0000256" key="2">
    <source>
        <dbReference type="ARBA" id="ARBA00004147"/>
    </source>
</evidence>
<reference evidence="36" key="1">
    <citation type="submission" date="2021-07" db="EMBL/GenBank/DDBJ databases">
        <title>Complete genome sequence of a novel gammapolyomavirus detected in a great cormorant (Phalacrocorax carbo).</title>
        <authorList>
            <person name="Feher E."/>
            <person name="Kaszab E."/>
            <person name="Bali K."/>
            <person name="Banyai K."/>
        </authorList>
    </citation>
    <scope>NUCLEOTIDE SEQUENCE</scope>
    <source>
        <strain evidence="36">CoPyV1</strain>
    </source>
</reference>
<evidence type="ECO:0000256" key="23">
    <source>
        <dbReference type="ARBA" id="ARBA00023309"/>
    </source>
</evidence>
<sequence length="719" mass="80649">MDPKLLEELLNTLKIPRGASHAEVLQNYRRAALAYHPDKGGDEEKMKRLNHLIKLYKEQQCQAEAAEEPDLHAEETLSDSEEEEDTPNDSAYGSSSASFSQQTPTTGTPGAGSPRHGAPDQNYGSPPRSQSRNSSQSFHHTTPPKDRATCELPDPIESCLLNAKSVQSCPDVQVVITTEQKMPYLKPQVLQQFPCHGHSHHSWKAAGLHLLILHLQTATRISTISNFCKKQCTVSPYTVRGVKKNMLRRLLDACQEAGMEVEMSDLDASASAHSDKQFNQALLNEYAIKHSITDSLLLIAIYKRFHVACESCETCKAQKKDMPFRMLKRKWVGGHIDDHIVHNNNAKIFLQLKDQKRVCQAAVDGVLAEKRFRASTMTRNEQFSDRVISIMESVKDILNDSEQTDDLICSIMLLNMLIADVNLLGDIVTTMVKNPPKKRYYIFRGGVNTGKTTVASALLNLMTGASLNINGSPERLQFELGCAIDAFMVLFEDVKGTPSEGSSLQYGMGMTNLDNLRDHLEGAVPVNLERKHQNKIAQIFPPGVITMNDYWIPQTIMARCKQLVTFKKNNTYYRALRANPQITDGRWLTKAETILCLMLLQIPDRFTPDVLKKIETDLGNLQFEFDERWWKYLNKLDEGLSVLGPDDDVPDTTPAPDLNDPDIAEPYARASTSGVSAPGTPPAKKKKKTKHTQETEWDGLNYGPGYWKRFEKGYEGTQK</sequence>
<evidence type="ECO:0000313" key="36">
    <source>
        <dbReference type="EMBL" id="UEV87527.1"/>
    </source>
</evidence>
<dbReference type="Gene3D" id="3.40.1310.20">
    <property type="match status" value="1"/>
</dbReference>
<evidence type="ECO:0000259" key="34">
    <source>
        <dbReference type="PROSITE" id="PS51287"/>
    </source>
</evidence>
<feature type="compositionally biased region" description="Low complexity" evidence="31">
    <location>
        <begin position="125"/>
        <end position="137"/>
    </location>
</feature>
<comment type="cofactor">
    <cofactor evidence="1">
        <name>Mg(2+)</name>
        <dbReference type="ChEBI" id="CHEBI:18420"/>
    </cofactor>
</comment>
<evidence type="ECO:0000256" key="31">
    <source>
        <dbReference type="SAM" id="MobiDB-lite"/>
    </source>
</evidence>
<keyword evidence="17" id="KW-0862">Zinc</keyword>
<dbReference type="InterPro" id="IPR010932">
    <property type="entry name" value="Lg_T_Ag_Polyomavir_C"/>
</dbReference>
<keyword evidence="23" id="KW-1078">G1/S host cell cycle checkpoint dysregulation by virus</keyword>
<dbReference type="GO" id="GO:0006260">
    <property type="term" value="P:DNA replication"/>
    <property type="evidence" value="ECO:0007669"/>
    <property type="project" value="UniProtKB-KW"/>
</dbReference>
<keyword evidence="6" id="KW-0597">Phosphoprotein</keyword>
<dbReference type="InterPro" id="IPR003133">
    <property type="entry name" value="T_Ag_DNA-bd"/>
</dbReference>
<evidence type="ECO:0000256" key="12">
    <source>
        <dbReference type="ARBA" id="ARBA00022741"/>
    </source>
</evidence>
<evidence type="ECO:0000256" key="3">
    <source>
        <dbReference type="ARBA" id="ARBA00018805"/>
    </source>
</evidence>
<comment type="catalytic activity">
    <reaction evidence="25">
        <text>Couples ATP hydrolysis with the unwinding of duplex DNA by translocating in the 3'-5' direction.</text>
        <dbReference type="EC" id="5.6.2.4"/>
    </reaction>
</comment>
<dbReference type="SMART" id="SM00271">
    <property type="entry name" value="DnaJ"/>
    <property type="match status" value="1"/>
</dbReference>
<dbReference type="GO" id="GO:0003688">
    <property type="term" value="F:DNA replication origin binding"/>
    <property type="evidence" value="ECO:0007669"/>
    <property type="project" value="InterPro"/>
</dbReference>
<dbReference type="GO" id="GO:0005524">
    <property type="term" value="F:ATP binding"/>
    <property type="evidence" value="ECO:0007669"/>
    <property type="project" value="UniProtKB-KW"/>
</dbReference>
<dbReference type="Pfam" id="PF06431">
    <property type="entry name" value="Polyoma_lg_T_C"/>
    <property type="match status" value="1"/>
</dbReference>
<keyword evidence="13 30" id="KW-0863">Zinc-finger</keyword>
<evidence type="ECO:0000256" key="15">
    <source>
        <dbReference type="ARBA" id="ARBA00022806"/>
    </source>
</evidence>
<dbReference type="SUPFAM" id="SSF46565">
    <property type="entry name" value="Chaperone J-domain"/>
    <property type="match status" value="1"/>
</dbReference>
<dbReference type="Pfam" id="PF00226">
    <property type="entry name" value="DnaJ"/>
    <property type="match status" value="1"/>
</dbReference>
<dbReference type="CDD" id="cd06257">
    <property type="entry name" value="DnaJ"/>
    <property type="match status" value="1"/>
</dbReference>
<evidence type="ECO:0000256" key="27">
    <source>
        <dbReference type="ARBA" id="ARBA00045019"/>
    </source>
</evidence>
<evidence type="ECO:0000256" key="8">
    <source>
        <dbReference type="ARBA" id="ARBA00022581"/>
    </source>
</evidence>
<dbReference type="InterPro" id="IPR001623">
    <property type="entry name" value="DnaJ_domain"/>
</dbReference>
<evidence type="ECO:0000256" key="14">
    <source>
        <dbReference type="ARBA" id="ARBA00022801"/>
    </source>
</evidence>
<dbReference type="InterPro" id="IPR017910">
    <property type="entry name" value="Znf_lg_T-Ag_D1-typ"/>
</dbReference>
<evidence type="ECO:0000256" key="4">
    <source>
        <dbReference type="ARBA" id="ARBA00022504"/>
    </source>
</evidence>
<evidence type="ECO:0000256" key="9">
    <source>
        <dbReference type="ARBA" id="ARBA00022632"/>
    </source>
</evidence>
<evidence type="ECO:0000256" key="18">
    <source>
        <dbReference type="ARBA" id="ARBA00022840"/>
    </source>
</evidence>
<feature type="domain" description="SF3 helicase" evidence="33">
    <location>
        <begin position="415"/>
        <end position="581"/>
    </location>
</feature>
<keyword evidence="24" id="KW-1096">Inhibition of host JAK1 by virus</keyword>
<feature type="DNA-binding region" description="T-ag OBD" evidence="29">
    <location>
        <begin position="153"/>
        <end position="271"/>
    </location>
</feature>
<evidence type="ECO:0000259" key="32">
    <source>
        <dbReference type="PROSITE" id="PS50076"/>
    </source>
</evidence>
<evidence type="ECO:0000256" key="20">
    <source>
        <dbReference type="ARBA" id="ARBA00023235"/>
    </source>
</evidence>
<dbReference type="GO" id="GO:0043138">
    <property type="term" value="F:3'-5' DNA helicase activity"/>
    <property type="evidence" value="ECO:0007669"/>
    <property type="project" value="UniProtKB-EC"/>
</dbReference>
<keyword evidence="20" id="KW-0413">Isomerase</keyword>
<dbReference type="GO" id="GO:0039576">
    <property type="term" value="P:symbiont-mediated suppression of host JAK-STAT cascade via inhibition of JAK1 activity"/>
    <property type="evidence" value="ECO:0007669"/>
    <property type="project" value="UniProtKB-KW"/>
</dbReference>
<dbReference type="Pfam" id="PF02217">
    <property type="entry name" value="T_Ag_DNA_bind"/>
    <property type="match status" value="1"/>
</dbReference>
<keyword evidence="9" id="KW-1090">Inhibition of host innate immune response by virus</keyword>
<dbReference type="EMBL" id="MZ666388">
    <property type="protein sequence ID" value="UEV87527.1"/>
    <property type="molecule type" value="Genomic_DNA"/>
</dbReference>
<evidence type="ECO:0000256" key="30">
    <source>
        <dbReference type="PROSITE-ProRule" id="PRU00671"/>
    </source>
</evidence>
<evidence type="ECO:0000256" key="16">
    <source>
        <dbReference type="ARBA" id="ARBA00022830"/>
    </source>
</evidence>
<dbReference type="InterPro" id="IPR014015">
    <property type="entry name" value="Helicase_SF3_DNA-vir"/>
</dbReference>
<keyword evidence="22" id="KW-0899">Viral immunoevasion</keyword>
<dbReference type="Gene3D" id="1.10.10.510">
    <property type="entry name" value="Zinc finger, large T-antigen D1 domain"/>
    <property type="match status" value="1"/>
</dbReference>
<keyword evidence="8" id="KW-0945">Host-virus interaction</keyword>
<dbReference type="Gene3D" id="3.40.50.300">
    <property type="entry name" value="P-loop containing nucleotide triphosphate hydrolases"/>
    <property type="match status" value="1"/>
</dbReference>
<dbReference type="GO" id="GO:0052170">
    <property type="term" value="P:symbiont-mediated suppression of host innate immune response"/>
    <property type="evidence" value="ECO:0007669"/>
    <property type="project" value="UniProtKB-KW"/>
</dbReference>
<dbReference type="Proteomes" id="UP001263520">
    <property type="component" value="Segment"/>
</dbReference>
<comment type="subcellular location">
    <subcellularLocation>
        <location evidence="2">Host nucleus</location>
    </subcellularLocation>
</comment>
<evidence type="ECO:0000256" key="25">
    <source>
        <dbReference type="ARBA" id="ARBA00034617"/>
    </source>
</evidence>
<evidence type="ECO:0000256" key="6">
    <source>
        <dbReference type="ARBA" id="ARBA00022553"/>
    </source>
</evidence>
<feature type="compositionally biased region" description="Low complexity" evidence="31">
    <location>
        <begin position="90"/>
        <end position="108"/>
    </location>
</feature>
<dbReference type="GO" id="GO:0039645">
    <property type="term" value="P:symbiont-mediated perturbation of host cell cycle G1/S transition checkpoint"/>
    <property type="evidence" value="ECO:0007669"/>
    <property type="project" value="UniProtKB-KW"/>
</dbReference>
<evidence type="ECO:0000256" key="7">
    <source>
        <dbReference type="ARBA" id="ARBA00022562"/>
    </source>
</evidence>
<evidence type="ECO:0000256" key="17">
    <source>
        <dbReference type="ARBA" id="ARBA00022833"/>
    </source>
</evidence>
<dbReference type="Gene3D" id="1.20.1050.70">
    <property type="entry name" value="Large T antigen, SV40, domain 3"/>
    <property type="match status" value="1"/>
</dbReference>
<evidence type="ECO:0000256" key="11">
    <source>
        <dbReference type="ARBA" id="ARBA00022723"/>
    </source>
</evidence>
<feature type="compositionally biased region" description="Acidic residues" evidence="31">
    <location>
        <begin position="76"/>
        <end position="87"/>
    </location>
</feature>
<dbReference type="EC" id="5.6.2.4" evidence="26"/>
<evidence type="ECO:0000256" key="21">
    <source>
        <dbReference type="ARBA" id="ARBA00023258"/>
    </source>
</evidence>
<feature type="region of interest" description="Disordered" evidence="31">
    <location>
        <begin position="60"/>
        <end position="150"/>
    </location>
</feature>
<dbReference type="PROSITE" id="PS50076">
    <property type="entry name" value="DNAJ_2"/>
    <property type="match status" value="1"/>
</dbReference>
<feature type="domain" description="T-ag D1-type" evidence="35">
    <location>
        <begin position="275"/>
        <end position="379"/>
    </location>
</feature>
<dbReference type="SUPFAM" id="SSF55464">
    <property type="entry name" value="Origin of replication-binding domain, RBD-like"/>
    <property type="match status" value="1"/>
</dbReference>
<evidence type="ECO:0000256" key="24">
    <source>
        <dbReference type="ARBA" id="ARBA00023318"/>
    </source>
</evidence>
<evidence type="ECO:0000259" key="33">
    <source>
        <dbReference type="PROSITE" id="PS51206"/>
    </source>
</evidence>
<keyword evidence="18" id="KW-0067">ATP-binding</keyword>
<keyword evidence="12" id="KW-0547">Nucleotide-binding</keyword>
<evidence type="ECO:0000256" key="10">
    <source>
        <dbReference type="ARBA" id="ARBA00022705"/>
    </source>
</evidence>
<evidence type="ECO:0000313" key="37">
    <source>
        <dbReference type="Proteomes" id="UP001263520"/>
    </source>
</evidence>
<evidence type="ECO:0000256" key="28">
    <source>
        <dbReference type="ARBA" id="ARBA00048988"/>
    </source>
</evidence>
<keyword evidence="10" id="KW-0235">DNA replication</keyword>
<dbReference type="InterPro" id="IPR037102">
    <property type="entry name" value="Znf_lg_T-Ag_D1_dom_sf"/>
</dbReference>
<dbReference type="GO" id="GO:0042025">
    <property type="term" value="C:host cell nucleus"/>
    <property type="evidence" value="ECO:0007669"/>
    <property type="project" value="UniProtKB-SubCell"/>
</dbReference>
<keyword evidence="15" id="KW-0347">Helicase</keyword>
<keyword evidence="14" id="KW-0378">Hydrolase</keyword>
<dbReference type="GO" id="GO:0039502">
    <property type="term" value="P:symbiont-mediated suppression of host type I interferon-mediated signaling pathway"/>
    <property type="evidence" value="ECO:0007669"/>
    <property type="project" value="UniProtKB-KW"/>
</dbReference>
<evidence type="ECO:0000256" key="1">
    <source>
        <dbReference type="ARBA" id="ARBA00001946"/>
    </source>
</evidence>
<keyword evidence="11" id="KW-0479">Metal-binding</keyword>
<evidence type="ECO:0000256" key="19">
    <source>
        <dbReference type="ARBA" id="ARBA00023125"/>
    </source>
</evidence>
<name>A0A8K1VTC5_9POLY</name>
<evidence type="ECO:0000256" key="13">
    <source>
        <dbReference type="ARBA" id="ARBA00022771"/>
    </source>
</evidence>
<dbReference type="InterPro" id="IPR027417">
    <property type="entry name" value="P-loop_NTPase"/>
</dbReference>
<proteinExistence type="predicted"/>
<keyword evidence="16" id="KW-1114">Inhibition of host interferon signaling pathway by virus</keyword>
<protein>
    <recommendedName>
        <fullName evidence="3">Large T antigen</fullName>
        <ecNumber evidence="26">5.6.2.4</ecNumber>
    </recommendedName>
    <alternativeName>
        <fullName evidence="27">DNA 3'-5' helicase large T antigen</fullName>
    </alternativeName>
</protein>
<feature type="region of interest" description="Disordered" evidence="31">
    <location>
        <begin position="644"/>
        <end position="707"/>
    </location>
</feature>
<comment type="catalytic activity">
    <reaction evidence="28">
        <text>ATP + H2O = ADP + phosphate + H(+)</text>
        <dbReference type="Rhea" id="RHEA:13065"/>
        <dbReference type="ChEBI" id="CHEBI:15377"/>
        <dbReference type="ChEBI" id="CHEBI:15378"/>
        <dbReference type="ChEBI" id="CHEBI:30616"/>
        <dbReference type="ChEBI" id="CHEBI:43474"/>
        <dbReference type="ChEBI" id="CHEBI:456216"/>
        <dbReference type="EC" id="5.6.2.4"/>
    </reaction>
</comment>
<keyword evidence="19 29" id="KW-0238">DNA-binding</keyword>
<dbReference type="InterPro" id="IPR036869">
    <property type="entry name" value="J_dom_sf"/>
</dbReference>
<keyword evidence="4" id="KW-1121">Modulation of host cell cycle by virus</keyword>
<keyword evidence="5" id="KW-0244">Early protein</keyword>
<evidence type="ECO:0000256" key="26">
    <source>
        <dbReference type="ARBA" id="ARBA00034808"/>
    </source>
</evidence>
<dbReference type="Gene3D" id="1.10.287.110">
    <property type="entry name" value="DnaJ domain"/>
    <property type="match status" value="1"/>
</dbReference>
<dbReference type="PROSITE" id="PS51206">
    <property type="entry name" value="SF3_HELICASE_1"/>
    <property type="match status" value="1"/>
</dbReference>
<evidence type="ECO:0000256" key="29">
    <source>
        <dbReference type="PROSITE-ProRule" id="PRU00620"/>
    </source>
</evidence>
<keyword evidence="37" id="KW-1185">Reference proteome</keyword>